<sequence>MEDPEESVVEEREELMVPPSGGNPFLRKAYFLKPPLQNSSTDEPLSKLPPFSSSFPSHFELQKWPLKVEFHGWTYGQKDWKTWIDQMASVHRSTWKKAGIYEAIINSTYKIRRQTDLVFGFVEKWCSETNTFSFPWGETTITLEDVMVLGGFSVLGDSVLCPLEISQLKEIHEKLLAQRRQIARNKGNVTTQIWQKKFMNSGSEIEHEAFLVFWLCSYVFVSGRYRIHNDVFSVAIHLARGTRIALAPAVLASIYRDLGVLKMAIVDSNKLEISSNDVLELVIRSPFQLVQVWAWERFSDLRPENPSRLNCGEPRMARWDTLNGQKEKWVSVGPASDDELQSFVRCLRVSELVGLNGTIEQYLPHRVAMQFGYDQDLPCSLTQLKHNSNTDWKHYVEETKKVKLYLPSRLFEADVSTNYLKWWNQSVSGHKDACGAAVPQKKRSKTTQSRKSLLLSTNHPSVPPGFPHKHKGMEAEEPMDEEDKLTISEVLKYRKKHESGGIRQSSDREKLSGQAHNSASPVAEESSVTMMTSNEGNVSIVGNGCAISSSLFDQQLRELKARCTRLESMVRELKADSFERSDFWTSF</sequence>
<dbReference type="PANTHER" id="PTHR46033:SF67">
    <property type="entry name" value="AMINOTRANSFERASE-LIKE, PLANT MOBILE DOMAIN FAMILY PROTEIN"/>
    <property type="match status" value="1"/>
</dbReference>
<comment type="caution">
    <text evidence="3">The sequence shown here is derived from an EMBL/GenBank/DDBJ whole genome shotgun (WGS) entry which is preliminary data.</text>
</comment>
<name>A0A5N5GP86_9ROSA</name>
<dbReference type="EMBL" id="SMOL01000402">
    <property type="protein sequence ID" value="KAB2615681.1"/>
    <property type="molecule type" value="Genomic_DNA"/>
</dbReference>
<organism evidence="3 4">
    <name type="scientific">Pyrus ussuriensis x Pyrus communis</name>
    <dbReference type="NCBI Taxonomy" id="2448454"/>
    <lineage>
        <taxon>Eukaryota</taxon>
        <taxon>Viridiplantae</taxon>
        <taxon>Streptophyta</taxon>
        <taxon>Embryophyta</taxon>
        <taxon>Tracheophyta</taxon>
        <taxon>Spermatophyta</taxon>
        <taxon>Magnoliopsida</taxon>
        <taxon>eudicotyledons</taxon>
        <taxon>Gunneridae</taxon>
        <taxon>Pentapetalae</taxon>
        <taxon>rosids</taxon>
        <taxon>fabids</taxon>
        <taxon>Rosales</taxon>
        <taxon>Rosaceae</taxon>
        <taxon>Amygdaloideae</taxon>
        <taxon>Maleae</taxon>
        <taxon>Pyrus</taxon>
    </lineage>
</organism>
<reference evidence="4" key="2">
    <citation type="submission" date="2019-10" db="EMBL/GenBank/DDBJ databases">
        <title>A de novo genome assembly of a pear dwarfing rootstock.</title>
        <authorList>
            <person name="Wang F."/>
            <person name="Wang J."/>
            <person name="Li S."/>
            <person name="Zhang Y."/>
            <person name="Fang M."/>
            <person name="Ma L."/>
            <person name="Zhao Y."/>
            <person name="Jiang S."/>
        </authorList>
    </citation>
    <scope>NUCLEOTIDE SEQUENCE [LARGE SCALE GENOMIC DNA]</scope>
</reference>
<dbReference type="PANTHER" id="PTHR46033">
    <property type="entry name" value="PROTEIN MAIN-LIKE 2"/>
    <property type="match status" value="1"/>
</dbReference>
<gene>
    <name evidence="3" type="ORF">D8674_022269</name>
</gene>
<feature type="region of interest" description="Disordered" evidence="1">
    <location>
        <begin position="434"/>
        <end position="481"/>
    </location>
</feature>
<feature type="region of interest" description="Disordered" evidence="1">
    <location>
        <begin position="1"/>
        <end position="21"/>
    </location>
</feature>
<feature type="compositionally biased region" description="Acidic residues" evidence="1">
    <location>
        <begin position="1"/>
        <end position="13"/>
    </location>
</feature>
<feature type="compositionally biased region" description="Polar residues" evidence="1">
    <location>
        <begin position="514"/>
        <end position="527"/>
    </location>
</feature>
<dbReference type="Pfam" id="PF10536">
    <property type="entry name" value="PMD"/>
    <property type="match status" value="2"/>
</dbReference>
<dbReference type="GO" id="GO:0010073">
    <property type="term" value="P:meristem maintenance"/>
    <property type="evidence" value="ECO:0007669"/>
    <property type="project" value="InterPro"/>
</dbReference>
<dbReference type="AlphaFoldDB" id="A0A5N5GP86"/>
<evidence type="ECO:0000256" key="1">
    <source>
        <dbReference type="SAM" id="MobiDB-lite"/>
    </source>
</evidence>
<dbReference type="Proteomes" id="UP000327157">
    <property type="component" value="Chromosome 3"/>
</dbReference>
<feature type="domain" description="Aminotransferase-like plant mobile" evidence="2">
    <location>
        <begin position="337"/>
        <end position="424"/>
    </location>
</feature>
<feature type="region of interest" description="Disordered" evidence="1">
    <location>
        <begin position="496"/>
        <end position="527"/>
    </location>
</feature>
<evidence type="ECO:0000259" key="2">
    <source>
        <dbReference type="Pfam" id="PF10536"/>
    </source>
</evidence>
<dbReference type="OrthoDB" id="1572276at2759"/>
<evidence type="ECO:0000313" key="4">
    <source>
        <dbReference type="Proteomes" id="UP000327157"/>
    </source>
</evidence>
<proteinExistence type="predicted"/>
<dbReference type="InterPro" id="IPR044824">
    <property type="entry name" value="MAIN-like"/>
</dbReference>
<protein>
    <recommendedName>
        <fullName evidence="2">Aminotransferase-like plant mobile domain-containing protein</fullName>
    </recommendedName>
</protein>
<reference evidence="3 4" key="1">
    <citation type="submission" date="2019-09" db="EMBL/GenBank/DDBJ databases">
        <authorList>
            <person name="Ou C."/>
        </authorList>
    </citation>
    <scope>NUCLEOTIDE SEQUENCE [LARGE SCALE GENOMIC DNA]</scope>
    <source>
        <strain evidence="3">S2</strain>
        <tissue evidence="3">Leaf</tissue>
    </source>
</reference>
<evidence type="ECO:0000313" key="3">
    <source>
        <dbReference type="EMBL" id="KAB2615681.1"/>
    </source>
</evidence>
<keyword evidence="4" id="KW-1185">Reference proteome</keyword>
<dbReference type="InterPro" id="IPR019557">
    <property type="entry name" value="AminoTfrase-like_pln_mobile"/>
</dbReference>
<feature type="domain" description="Aminotransferase-like plant mobile" evidence="2">
    <location>
        <begin position="99"/>
        <end position="327"/>
    </location>
</feature>
<accession>A0A5N5GP86</accession>
<reference evidence="3 4" key="3">
    <citation type="submission" date="2019-11" db="EMBL/GenBank/DDBJ databases">
        <title>A de novo genome assembly of a pear dwarfing rootstock.</title>
        <authorList>
            <person name="Wang F."/>
            <person name="Wang J."/>
            <person name="Li S."/>
            <person name="Zhang Y."/>
            <person name="Fang M."/>
            <person name="Ma L."/>
            <person name="Zhao Y."/>
            <person name="Jiang S."/>
        </authorList>
    </citation>
    <scope>NUCLEOTIDE SEQUENCE [LARGE SCALE GENOMIC DNA]</scope>
    <source>
        <strain evidence="3">S2</strain>
        <tissue evidence="3">Leaf</tissue>
    </source>
</reference>